<dbReference type="AlphaFoldDB" id="A0A1F8HD15"/>
<name>A0A1F8HD15_9BACT</name>
<proteinExistence type="predicted"/>
<evidence type="ECO:0000313" key="4">
    <source>
        <dbReference type="Proteomes" id="UP000178155"/>
    </source>
</evidence>
<dbReference type="Gene3D" id="2.60.40.10">
    <property type="entry name" value="Immunoglobulins"/>
    <property type="match status" value="1"/>
</dbReference>
<evidence type="ECO:0000313" key="3">
    <source>
        <dbReference type="EMBL" id="OGN34849.1"/>
    </source>
</evidence>
<dbReference type="CDD" id="cd08547">
    <property type="entry name" value="Type_II_cohesin"/>
    <property type="match status" value="1"/>
</dbReference>
<dbReference type="InterPro" id="IPR013783">
    <property type="entry name" value="Ig-like_fold"/>
</dbReference>
<feature type="transmembrane region" description="Helical" evidence="2">
    <location>
        <begin position="396"/>
        <end position="417"/>
    </location>
</feature>
<dbReference type="Gene3D" id="2.60.40.680">
    <property type="match status" value="1"/>
</dbReference>
<evidence type="ECO:0000256" key="1">
    <source>
        <dbReference type="SAM" id="MobiDB-lite"/>
    </source>
</evidence>
<evidence type="ECO:0000256" key="2">
    <source>
        <dbReference type="SAM" id="Phobius"/>
    </source>
</evidence>
<dbReference type="InterPro" id="IPR008965">
    <property type="entry name" value="CBM2/CBM3_carb-bd_dom_sf"/>
</dbReference>
<feature type="compositionally biased region" description="Polar residues" evidence="1">
    <location>
        <begin position="170"/>
        <end position="201"/>
    </location>
</feature>
<dbReference type="Proteomes" id="UP000178155">
    <property type="component" value="Unassembled WGS sequence"/>
</dbReference>
<organism evidence="3 4">
    <name type="scientific">Candidatus Yanofskybacteria bacterium RIFCSPLOWO2_02_FULL_47_9b</name>
    <dbReference type="NCBI Taxonomy" id="1802708"/>
    <lineage>
        <taxon>Bacteria</taxon>
        <taxon>Candidatus Yanofskyibacteriota</taxon>
    </lineage>
</organism>
<dbReference type="EMBL" id="MGKW01000003">
    <property type="protein sequence ID" value="OGN34849.1"/>
    <property type="molecule type" value="Genomic_DNA"/>
</dbReference>
<reference evidence="3 4" key="1">
    <citation type="journal article" date="2016" name="Nat. Commun.">
        <title>Thousands of microbial genomes shed light on interconnected biogeochemical processes in an aquifer system.</title>
        <authorList>
            <person name="Anantharaman K."/>
            <person name="Brown C.T."/>
            <person name="Hug L.A."/>
            <person name="Sharon I."/>
            <person name="Castelle C.J."/>
            <person name="Probst A.J."/>
            <person name="Thomas B.C."/>
            <person name="Singh A."/>
            <person name="Wilkins M.J."/>
            <person name="Karaoz U."/>
            <person name="Brodie E.L."/>
            <person name="Williams K.H."/>
            <person name="Hubbard S.S."/>
            <person name="Banfield J.F."/>
        </authorList>
    </citation>
    <scope>NUCLEOTIDE SEQUENCE [LARGE SCALE GENOMIC DNA]</scope>
</reference>
<keyword evidence="2" id="KW-0472">Membrane</keyword>
<keyword evidence="2" id="KW-0812">Transmembrane</keyword>
<feature type="region of interest" description="Disordered" evidence="1">
    <location>
        <begin position="170"/>
        <end position="203"/>
    </location>
</feature>
<dbReference type="SUPFAM" id="SSF49384">
    <property type="entry name" value="Carbohydrate-binding domain"/>
    <property type="match status" value="1"/>
</dbReference>
<protein>
    <submittedName>
        <fullName evidence="3">Uncharacterized protein</fullName>
    </submittedName>
</protein>
<comment type="caution">
    <text evidence="3">The sequence shown here is derived from an EMBL/GenBank/DDBJ whole genome shotgun (WGS) entry which is preliminary data.</text>
</comment>
<accession>A0A1F8HD15</accession>
<sequence>MIIAKKYYTSSIAVLLLSLFYFFVSSNYALAGSMYFSPSSISRAAGQTFSVSVRVNTDGQAINAAQGSIVFDPQKAEVASISKSGSIFNLWTQEPKFSNTEGTVEFEGGLPNPGYSGAAGQLITISFRPKTATTINGSSDISLVSGAILANDGQGTNILTNLGKLSLTVTPTNNSPISTSKPEVSTSTDSSTPAIKSSTHPDSTKWYANKNPSFDWDLPKSVTAVSYLVTDKPESNPGPNSDGLIAKASTIDIADGIHYLHVKFKEDGIWGPIAHFQFNVDTTAPHAFEVNVADVAPTVLKRDLTFSTIDDASGIDRYEIKVGGGEPKVVSADQQSQSVTLTSGTNTVQVKAIDRAGNSVTASKDIEVTAPPTVSLGIAKWFSKPFDLLSNFLTKYGLWLLAAAGLIGLMLHLMKLFSTAYHSIIRHLKKERALKADMHQPDPVLHKIMKDMQEEIKFLNTVAKRRRLGPEEKYLKSKIEEYLKVIKNFQK</sequence>
<gene>
    <name evidence="3" type="ORF">A3I39_03320</name>
</gene>
<keyword evidence="2" id="KW-1133">Transmembrane helix</keyword>
<dbReference type="CDD" id="cd00146">
    <property type="entry name" value="PKD"/>
    <property type="match status" value="1"/>
</dbReference>
<dbReference type="GO" id="GO:0030246">
    <property type="term" value="F:carbohydrate binding"/>
    <property type="evidence" value="ECO:0007669"/>
    <property type="project" value="InterPro"/>
</dbReference>